<dbReference type="GO" id="GO:0005198">
    <property type="term" value="F:structural molecule activity"/>
    <property type="evidence" value="ECO:0007669"/>
    <property type="project" value="InterPro"/>
</dbReference>
<dbReference type="AlphaFoldDB" id="A0A6P3IEF1"/>
<evidence type="ECO:0000256" key="3">
    <source>
        <dbReference type="SAM" id="Phobius"/>
    </source>
</evidence>
<dbReference type="Proteomes" id="UP000515208">
    <property type="component" value="Unplaced"/>
</dbReference>
<dbReference type="KEGG" id="bbis:104999116"/>
<reference evidence="6" key="1">
    <citation type="submission" date="2025-08" db="UniProtKB">
        <authorList>
            <consortium name="RefSeq"/>
        </authorList>
    </citation>
    <scope>IDENTIFICATION</scope>
    <source>
        <tissue evidence="6">Blood</tissue>
    </source>
</reference>
<evidence type="ECO:0000259" key="4">
    <source>
        <dbReference type="Pfam" id="PF00517"/>
    </source>
</evidence>
<evidence type="ECO:0000313" key="5">
    <source>
        <dbReference type="Proteomes" id="UP000515208"/>
    </source>
</evidence>
<dbReference type="InterPro" id="IPR051255">
    <property type="entry name" value="Retroviral_env_glycoprotein"/>
</dbReference>
<dbReference type="RefSeq" id="XP_010852886.1">
    <property type="nucleotide sequence ID" value="XM_010854584.1"/>
</dbReference>
<keyword evidence="3" id="KW-1133">Transmembrane helix</keyword>
<proteinExistence type="predicted"/>
<feature type="transmembrane region" description="Helical" evidence="3">
    <location>
        <begin position="661"/>
        <end position="682"/>
    </location>
</feature>
<evidence type="ECO:0000256" key="1">
    <source>
        <dbReference type="ARBA" id="ARBA00004328"/>
    </source>
</evidence>
<dbReference type="OrthoDB" id="9717702at2759"/>
<dbReference type="PANTHER" id="PTHR34313">
    <property type="entry name" value="ENDOGENOUS RETROVIRUS GROUP K MEMBER 113 ENV POLYPROTEIN-RELATED"/>
    <property type="match status" value="1"/>
</dbReference>
<dbReference type="GeneID" id="104999116"/>
<keyword evidence="5" id="KW-1185">Reference proteome</keyword>
<evidence type="ECO:0000313" key="6">
    <source>
        <dbReference type="RefSeq" id="XP_010852886.1"/>
    </source>
</evidence>
<organism evidence="5 6">
    <name type="scientific">Bison bison bison</name>
    <name type="common">North American plains bison</name>
    <dbReference type="NCBI Taxonomy" id="43346"/>
    <lineage>
        <taxon>Eukaryota</taxon>
        <taxon>Metazoa</taxon>
        <taxon>Chordata</taxon>
        <taxon>Craniata</taxon>
        <taxon>Vertebrata</taxon>
        <taxon>Euteleostomi</taxon>
        <taxon>Mammalia</taxon>
        <taxon>Eutheria</taxon>
        <taxon>Laurasiatheria</taxon>
        <taxon>Artiodactyla</taxon>
        <taxon>Ruminantia</taxon>
        <taxon>Pecora</taxon>
        <taxon>Bovidae</taxon>
        <taxon>Bovinae</taxon>
        <taxon>Bison</taxon>
    </lineage>
</organism>
<protein>
    <submittedName>
        <fullName evidence="6">Uncharacterized protein LOC104999116</fullName>
    </submittedName>
</protein>
<keyword evidence="3" id="KW-0472">Membrane</keyword>
<dbReference type="PANTHER" id="PTHR34313:SF2">
    <property type="entry name" value="ENDOGENOUS RETROVIRUS GROUP K MEMBER 21 ENV POLYPROTEIN-LIKE"/>
    <property type="match status" value="1"/>
</dbReference>
<feature type="domain" description="Retroviral envelope protein GP41-like" evidence="4">
    <location>
        <begin position="512"/>
        <end position="706"/>
    </location>
</feature>
<feature type="compositionally biased region" description="Pro residues" evidence="2">
    <location>
        <begin position="21"/>
        <end position="31"/>
    </location>
</feature>
<gene>
    <name evidence="6" type="primary">LOC104999116</name>
</gene>
<dbReference type="InterPro" id="IPR000328">
    <property type="entry name" value="GP41-like"/>
</dbReference>
<evidence type="ECO:0000256" key="2">
    <source>
        <dbReference type="SAM" id="MobiDB-lite"/>
    </source>
</evidence>
<feature type="region of interest" description="Disordered" evidence="2">
    <location>
        <begin position="1"/>
        <end position="58"/>
    </location>
</feature>
<feature type="compositionally biased region" description="Basic residues" evidence="2">
    <location>
        <begin position="11"/>
        <end position="20"/>
    </location>
</feature>
<feature type="transmembrane region" description="Helical" evidence="3">
    <location>
        <begin position="492"/>
        <end position="517"/>
    </location>
</feature>
<dbReference type="Pfam" id="PF00517">
    <property type="entry name" value="GP41"/>
    <property type="match status" value="1"/>
</dbReference>
<sequence length="712" mass="79851">MSQPLGYRVPRPPRPRKRKGPPLPSLPPPARETPLTSEQLTSGIPEEQGTDPPTKQMSQLHIQDIAPPDPLPHKRRSGRLTQATRNASIPTWGQIKTLCHQARGITSLQGSPTSPEKMFIAMLALLSCQVSTSSPTPEKYWAYFPGPPTFQVVTWNSDLLRVHTNQPQLLGGSYTSYTTDEYPINFNFTFRGLADDLPVCFNFPSDIESFIIPPKEGCVGASKKAVLTHSPASGIEHRGRLALWILQARMPGALDPHEFIIHRPPPGYPSCYSTEPSDAIWNTIDDRTGYPIWKSCTYRLRADYRIPGGGNYMIQDWSNSDLDRSPLPLDDFPSRFYNWKKDLVSWPLSITRWHNNRFVSPILSYTTKNRTSWQPEIWRALAATAPISLFRPNSNSTYSVLACVPSPYVFLFTNDSKRLNVHMNYSGGPNIVTCEQCMLSSCLTPQYNVCSFVVLKRPPYLMIPVSVHSYWYDNYGLAVLQQLQDLMRTRRFVSLLILGIAALISAITSVTVAAISLTQQVHTAQYVDSMSKNVSLALATQEAIDRKLEMRVDALEGAVIHIGTELQALKVKMTLSCHADYRWICVTPLKVNETDFEWEKIKNHISGIWNSSDISLDLGKLHNQIATLEHSRLDFTAAGTANDFFHTFSNYISGKNILSTFLGYATLAVLILLLIIVLPCIVRILRQSIQRLATELHLAVLRNKKGGDAGSR</sequence>
<accession>A0A6P3IEF1</accession>
<keyword evidence="3" id="KW-0812">Transmembrane</keyword>
<comment type="subcellular location">
    <subcellularLocation>
        <location evidence="1">Virion</location>
    </subcellularLocation>
</comment>
<name>A0A6P3IEF1_BISBB</name>